<sequence>MMRLVECFFAWLTSDGLVAKHKWPVPHDGRNVNCNRGETRRPAWRCIKVRLPQTPEGKVFSSTCAHLAITDPEVNFLFNVCPAHIRDVAPMKTYTFDYPFVVIVVSDGPITDPRKHLDFTP</sequence>
<name>A0A4Z2HJ12_9TELE</name>
<comment type="caution">
    <text evidence="1">The sequence shown here is derived from an EMBL/GenBank/DDBJ whole genome shotgun (WGS) entry which is preliminary data.</text>
</comment>
<dbReference type="AlphaFoldDB" id="A0A4Z2HJ12"/>
<gene>
    <name evidence="1" type="ORF">EYF80_023950</name>
</gene>
<accession>A0A4Z2HJ12</accession>
<dbReference type="Proteomes" id="UP000314294">
    <property type="component" value="Unassembled WGS sequence"/>
</dbReference>
<proteinExistence type="predicted"/>
<dbReference type="EMBL" id="SRLO01000229">
    <property type="protein sequence ID" value="TNN65798.1"/>
    <property type="molecule type" value="Genomic_DNA"/>
</dbReference>
<organism evidence="1 2">
    <name type="scientific">Liparis tanakae</name>
    <name type="common">Tanaka's snailfish</name>
    <dbReference type="NCBI Taxonomy" id="230148"/>
    <lineage>
        <taxon>Eukaryota</taxon>
        <taxon>Metazoa</taxon>
        <taxon>Chordata</taxon>
        <taxon>Craniata</taxon>
        <taxon>Vertebrata</taxon>
        <taxon>Euteleostomi</taxon>
        <taxon>Actinopterygii</taxon>
        <taxon>Neopterygii</taxon>
        <taxon>Teleostei</taxon>
        <taxon>Neoteleostei</taxon>
        <taxon>Acanthomorphata</taxon>
        <taxon>Eupercaria</taxon>
        <taxon>Perciformes</taxon>
        <taxon>Cottioidei</taxon>
        <taxon>Cottales</taxon>
        <taxon>Liparidae</taxon>
        <taxon>Liparis</taxon>
    </lineage>
</organism>
<protein>
    <submittedName>
        <fullName evidence="1">Uncharacterized protein</fullName>
    </submittedName>
</protein>
<keyword evidence="2" id="KW-1185">Reference proteome</keyword>
<evidence type="ECO:0000313" key="2">
    <source>
        <dbReference type="Proteomes" id="UP000314294"/>
    </source>
</evidence>
<evidence type="ECO:0000313" key="1">
    <source>
        <dbReference type="EMBL" id="TNN65798.1"/>
    </source>
</evidence>
<reference evidence="1 2" key="1">
    <citation type="submission" date="2019-03" db="EMBL/GenBank/DDBJ databases">
        <title>First draft genome of Liparis tanakae, snailfish: a comprehensive survey of snailfish specific genes.</title>
        <authorList>
            <person name="Kim W."/>
            <person name="Song I."/>
            <person name="Jeong J.-H."/>
            <person name="Kim D."/>
            <person name="Kim S."/>
            <person name="Ryu S."/>
            <person name="Song J.Y."/>
            <person name="Lee S.K."/>
        </authorList>
    </citation>
    <scope>NUCLEOTIDE SEQUENCE [LARGE SCALE GENOMIC DNA]</scope>
    <source>
        <tissue evidence="1">Muscle</tissue>
    </source>
</reference>